<protein>
    <submittedName>
        <fullName evidence="1">Uncharacterized protein</fullName>
    </submittedName>
</protein>
<dbReference type="EMBL" id="BMAV01028249">
    <property type="protein sequence ID" value="GFS66643.1"/>
    <property type="molecule type" value="Genomic_DNA"/>
</dbReference>
<gene>
    <name evidence="1" type="ORF">TNIN_499451</name>
</gene>
<dbReference type="Pfam" id="PF03564">
    <property type="entry name" value="DUF1759"/>
    <property type="match status" value="1"/>
</dbReference>
<dbReference type="AlphaFoldDB" id="A0A8X6MMD3"/>
<comment type="caution">
    <text evidence="1">The sequence shown here is derived from an EMBL/GenBank/DDBJ whole genome shotgun (WGS) entry which is preliminary data.</text>
</comment>
<dbReference type="InterPro" id="IPR005312">
    <property type="entry name" value="DUF1759"/>
</dbReference>
<name>A0A8X6MMD3_9ARAC</name>
<sequence>QARNDVDPLVLNVKKYDESIKALKERFEKKDIISQFMNKLLKLDSLRNPNNVKDSRNFYHEIKITYRNLDAQGVTKEFFGEL</sequence>
<evidence type="ECO:0000313" key="2">
    <source>
        <dbReference type="Proteomes" id="UP000886998"/>
    </source>
</evidence>
<proteinExistence type="predicted"/>
<dbReference type="Proteomes" id="UP000886998">
    <property type="component" value="Unassembled WGS sequence"/>
</dbReference>
<reference evidence="1" key="1">
    <citation type="submission" date="2020-08" db="EMBL/GenBank/DDBJ databases">
        <title>Multicomponent nature underlies the extraordinary mechanical properties of spider dragline silk.</title>
        <authorList>
            <person name="Kono N."/>
            <person name="Nakamura H."/>
            <person name="Mori M."/>
            <person name="Yoshida Y."/>
            <person name="Ohtoshi R."/>
            <person name="Malay A.D."/>
            <person name="Moran D.A.P."/>
            <person name="Tomita M."/>
            <person name="Numata K."/>
            <person name="Arakawa K."/>
        </authorList>
    </citation>
    <scope>NUCLEOTIDE SEQUENCE</scope>
</reference>
<feature type="non-terminal residue" evidence="1">
    <location>
        <position position="1"/>
    </location>
</feature>
<keyword evidence="2" id="KW-1185">Reference proteome</keyword>
<accession>A0A8X6MMD3</accession>
<evidence type="ECO:0000313" key="1">
    <source>
        <dbReference type="EMBL" id="GFS66643.1"/>
    </source>
</evidence>
<organism evidence="1 2">
    <name type="scientific">Trichonephila inaurata madagascariensis</name>
    <dbReference type="NCBI Taxonomy" id="2747483"/>
    <lineage>
        <taxon>Eukaryota</taxon>
        <taxon>Metazoa</taxon>
        <taxon>Ecdysozoa</taxon>
        <taxon>Arthropoda</taxon>
        <taxon>Chelicerata</taxon>
        <taxon>Arachnida</taxon>
        <taxon>Araneae</taxon>
        <taxon>Araneomorphae</taxon>
        <taxon>Entelegynae</taxon>
        <taxon>Araneoidea</taxon>
        <taxon>Nephilidae</taxon>
        <taxon>Trichonephila</taxon>
        <taxon>Trichonephila inaurata</taxon>
    </lineage>
</organism>